<name>A0A3B0XYE4_9ZZZZ</name>
<dbReference type="InterPro" id="IPR011990">
    <property type="entry name" value="TPR-like_helical_dom_sf"/>
</dbReference>
<evidence type="ECO:0000313" key="2">
    <source>
        <dbReference type="EMBL" id="VAW72551.1"/>
    </source>
</evidence>
<dbReference type="GO" id="GO:0008757">
    <property type="term" value="F:S-adenosylmethionine-dependent methyltransferase activity"/>
    <property type="evidence" value="ECO:0007669"/>
    <property type="project" value="InterPro"/>
</dbReference>
<dbReference type="InterPro" id="IPR019734">
    <property type="entry name" value="TPR_rpt"/>
</dbReference>
<gene>
    <name evidence="2" type="ORF">MNBD_GAMMA15-1544</name>
</gene>
<reference evidence="2" key="1">
    <citation type="submission" date="2018-06" db="EMBL/GenBank/DDBJ databases">
        <authorList>
            <person name="Zhirakovskaya E."/>
        </authorList>
    </citation>
    <scope>NUCLEOTIDE SEQUENCE</scope>
</reference>
<dbReference type="AlphaFoldDB" id="A0A3B0XYE4"/>
<dbReference type="PANTHER" id="PTHR43861">
    <property type="entry name" value="TRANS-ACONITATE 2-METHYLTRANSFERASE-RELATED"/>
    <property type="match status" value="1"/>
</dbReference>
<dbReference type="CDD" id="cd02440">
    <property type="entry name" value="AdoMet_MTases"/>
    <property type="match status" value="1"/>
</dbReference>
<dbReference type="Pfam" id="PF08241">
    <property type="entry name" value="Methyltransf_11"/>
    <property type="match status" value="1"/>
</dbReference>
<proteinExistence type="predicted"/>
<dbReference type="SUPFAM" id="SSF53335">
    <property type="entry name" value="S-adenosyl-L-methionine-dependent methyltransferases"/>
    <property type="match status" value="1"/>
</dbReference>
<protein>
    <recommendedName>
        <fullName evidence="1">Methyltransferase type 11 domain-containing protein</fullName>
    </recommendedName>
</protein>
<sequence>MDMCLKPDNIVVPDGEAAHCVTDRLYTQAYVLHKMGHLDPALNKCLKAVEADDNRHEAYPLLAAEIYTEKQNLESAYDILCTARQHFPLSHEISKTLGELCDSLGYREDAIALFSEVLSKSPDDIVAAGSLARIYSDAGEFQTAFGVWDDLVKLNRSNPTPYFYAASMFAHFKRNDLAESFLLRAEKTFPDHACPPYLLAAIRQKNVPSHAPIDYVRTLFDQFAGDYDRKLKLLENKGPELVDGMIQRIGIHEESRLAILDAGCGTGLCGTILSPYAASLTGVDLSTEMLEQARARGCYNDIVCDDLIHFSGSTEKLFDLVILSDVLVYFGDLSVVFSSLFRCLASGGHIIFTLEESDSIESQAGYRLDSNGRYRHTKDYILDALRHSGFADPLELERSTLRCEYGEPVGCLVVASGLEEE</sequence>
<organism evidence="2">
    <name type="scientific">hydrothermal vent metagenome</name>
    <dbReference type="NCBI Taxonomy" id="652676"/>
    <lineage>
        <taxon>unclassified sequences</taxon>
        <taxon>metagenomes</taxon>
        <taxon>ecological metagenomes</taxon>
    </lineage>
</organism>
<feature type="domain" description="Methyltransferase type 11" evidence="1">
    <location>
        <begin position="260"/>
        <end position="352"/>
    </location>
</feature>
<dbReference type="SUPFAM" id="SSF48452">
    <property type="entry name" value="TPR-like"/>
    <property type="match status" value="1"/>
</dbReference>
<dbReference type="EMBL" id="UOFN01000002">
    <property type="protein sequence ID" value="VAW72551.1"/>
    <property type="molecule type" value="Genomic_DNA"/>
</dbReference>
<dbReference type="InterPro" id="IPR013216">
    <property type="entry name" value="Methyltransf_11"/>
</dbReference>
<dbReference type="PANTHER" id="PTHR43861:SF1">
    <property type="entry name" value="TRANS-ACONITATE 2-METHYLTRANSFERASE"/>
    <property type="match status" value="1"/>
</dbReference>
<dbReference type="InterPro" id="IPR029063">
    <property type="entry name" value="SAM-dependent_MTases_sf"/>
</dbReference>
<accession>A0A3B0XYE4</accession>
<dbReference type="Gene3D" id="3.40.50.150">
    <property type="entry name" value="Vaccinia Virus protein VP39"/>
    <property type="match status" value="1"/>
</dbReference>
<dbReference type="Gene3D" id="1.25.40.10">
    <property type="entry name" value="Tetratricopeptide repeat domain"/>
    <property type="match status" value="1"/>
</dbReference>
<dbReference type="SMART" id="SM00028">
    <property type="entry name" value="TPR"/>
    <property type="match status" value="4"/>
</dbReference>
<evidence type="ECO:0000259" key="1">
    <source>
        <dbReference type="Pfam" id="PF08241"/>
    </source>
</evidence>